<evidence type="ECO:0000256" key="12">
    <source>
        <dbReference type="ARBA" id="ARBA00024872"/>
    </source>
</evidence>
<dbReference type="InterPro" id="IPR059117">
    <property type="entry name" value="APS_kinase_dom"/>
</dbReference>
<evidence type="ECO:0000256" key="10">
    <source>
        <dbReference type="ARBA" id="ARBA00022840"/>
    </source>
</evidence>
<dbReference type="FunFam" id="3.40.50.300:FF:000119">
    <property type="entry name" value="Sulfate adenylyltransferase subunit 1"/>
    <property type="match status" value="1"/>
</dbReference>
<dbReference type="NCBIfam" id="TIGR02034">
    <property type="entry name" value="CysN"/>
    <property type="match status" value="1"/>
</dbReference>
<dbReference type="Gene3D" id="2.40.30.10">
    <property type="entry name" value="Translation factors"/>
    <property type="match status" value="2"/>
</dbReference>
<dbReference type="PRINTS" id="PR00315">
    <property type="entry name" value="ELONGATNFCT"/>
</dbReference>
<dbReference type="PROSITE" id="PS51722">
    <property type="entry name" value="G_TR_2"/>
    <property type="match status" value="1"/>
</dbReference>
<dbReference type="GO" id="GO:0004781">
    <property type="term" value="F:sulfate adenylyltransferase (ATP) activity"/>
    <property type="evidence" value="ECO:0007669"/>
    <property type="project" value="UniProtKB-EC"/>
</dbReference>
<dbReference type="CDD" id="cd03695">
    <property type="entry name" value="CysN_NodQ_II"/>
    <property type="match status" value="1"/>
</dbReference>
<dbReference type="InterPro" id="IPR041757">
    <property type="entry name" value="CysN_GTP-bd"/>
</dbReference>
<dbReference type="STRING" id="316056.RPC_0064"/>
<dbReference type="GO" id="GO:0004020">
    <property type="term" value="F:adenylylsulfate kinase activity"/>
    <property type="evidence" value="ECO:0007669"/>
    <property type="project" value="UniProtKB-EC"/>
</dbReference>
<dbReference type="NCBIfam" id="NF004035">
    <property type="entry name" value="PRK05506.1"/>
    <property type="match status" value="1"/>
</dbReference>
<evidence type="ECO:0000256" key="5">
    <source>
        <dbReference type="ARBA" id="ARBA00012391"/>
    </source>
</evidence>
<dbReference type="PANTHER" id="PTHR23115">
    <property type="entry name" value="TRANSLATION FACTOR"/>
    <property type="match status" value="1"/>
</dbReference>
<dbReference type="InterPro" id="IPR000795">
    <property type="entry name" value="T_Tr_GTP-bd_dom"/>
</dbReference>
<keyword evidence="11" id="KW-0342">GTP-binding</keyword>
<dbReference type="Pfam" id="PF22594">
    <property type="entry name" value="GTP-eEF1A_C"/>
    <property type="match status" value="1"/>
</dbReference>
<dbReference type="InterPro" id="IPR050100">
    <property type="entry name" value="TRAFAC_GTPase_members"/>
</dbReference>
<dbReference type="GO" id="GO:0005525">
    <property type="term" value="F:GTP binding"/>
    <property type="evidence" value="ECO:0007669"/>
    <property type="project" value="UniProtKB-KW"/>
</dbReference>
<accession>Q21D93</accession>
<dbReference type="EC" id="2.7.7.4" evidence="5"/>
<name>Q21D93_RHOPB</name>
<dbReference type="Pfam" id="PF01583">
    <property type="entry name" value="APS_kinase"/>
    <property type="match status" value="1"/>
</dbReference>
<organism evidence="16">
    <name type="scientific">Rhodopseudomonas palustris (strain BisB18)</name>
    <dbReference type="NCBI Taxonomy" id="316056"/>
    <lineage>
        <taxon>Bacteria</taxon>
        <taxon>Pseudomonadati</taxon>
        <taxon>Pseudomonadota</taxon>
        <taxon>Alphaproteobacteria</taxon>
        <taxon>Hyphomicrobiales</taxon>
        <taxon>Nitrobacteraceae</taxon>
        <taxon>Rhodopseudomonas</taxon>
    </lineage>
</organism>
<evidence type="ECO:0000256" key="13">
    <source>
        <dbReference type="ARBA" id="ARBA00032986"/>
    </source>
</evidence>
<dbReference type="InterPro" id="IPR011779">
    <property type="entry name" value="SO4_adenylTrfase_lsu"/>
</dbReference>
<dbReference type="eggNOG" id="COG0529">
    <property type="taxonomic scope" value="Bacteria"/>
</dbReference>
<keyword evidence="9" id="KW-0547">Nucleotide-binding</keyword>
<evidence type="ECO:0000256" key="9">
    <source>
        <dbReference type="ARBA" id="ARBA00022741"/>
    </source>
</evidence>
<dbReference type="InterPro" id="IPR009001">
    <property type="entry name" value="Transl_elong_EF1A/Init_IF2_C"/>
</dbReference>
<evidence type="ECO:0000259" key="15">
    <source>
        <dbReference type="PROSITE" id="PS51722"/>
    </source>
</evidence>
<dbReference type="GO" id="GO:0003924">
    <property type="term" value="F:GTPase activity"/>
    <property type="evidence" value="ECO:0007669"/>
    <property type="project" value="InterPro"/>
</dbReference>
<evidence type="ECO:0000256" key="3">
    <source>
        <dbReference type="ARBA" id="ARBA00011760"/>
    </source>
</evidence>
<dbReference type="OrthoDB" id="9804504at2"/>
<dbReference type="InterPro" id="IPR009000">
    <property type="entry name" value="Transl_B-barrel_sf"/>
</dbReference>
<dbReference type="SUPFAM" id="SSF52540">
    <property type="entry name" value="P-loop containing nucleoside triphosphate hydrolases"/>
    <property type="match status" value="2"/>
</dbReference>
<evidence type="ECO:0000256" key="1">
    <source>
        <dbReference type="ARBA" id="ARBA00001823"/>
    </source>
</evidence>
<dbReference type="eggNOG" id="COG2895">
    <property type="taxonomic scope" value="Bacteria"/>
</dbReference>
<comment type="subunit">
    <text evidence="3">Sulfate-activating enzymes, NodP and NodQ, may be physically associated.</text>
</comment>
<evidence type="ECO:0000256" key="6">
    <source>
        <dbReference type="ARBA" id="ARBA00018372"/>
    </source>
</evidence>
<keyword evidence="16" id="KW-0418">Kinase</keyword>
<dbReference type="CDD" id="cd04166">
    <property type="entry name" value="CysN_ATPS"/>
    <property type="match status" value="1"/>
</dbReference>
<dbReference type="Gene3D" id="3.40.50.300">
    <property type="entry name" value="P-loop containing nucleotide triphosphate hydrolases"/>
    <property type="match status" value="2"/>
</dbReference>
<dbReference type="GO" id="GO:0005524">
    <property type="term" value="F:ATP binding"/>
    <property type="evidence" value="ECO:0007669"/>
    <property type="project" value="UniProtKB-KW"/>
</dbReference>
<dbReference type="SUPFAM" id="SSF50447">
    <property type="entry name" value="Translation proteins"/>
    <property type="match status" value="1"/>
</dbReference>
<dbReference type="InterPro" id="IPR044138">
    <property type="entry name" value="CysN_II"/>
</dbReference>
<dbReference type="HOGENOM" id="CLU_007265_5_3_5"/>
<dbReference type="InterPro" id="IPR031157">
    <property type="entry name" value="G_TR_CS"/>
</dbReference>
<evidence type="ECO:0000256" key="14">
    <source>
        <dbReference type="ARBA" id="ARBA00049370"/>
    </source>
</evidence>
<dbReference type="InterPro" id="IPR027417">
    <property type="entry name" value="P-loop_NTPase"/>
</dbReference>
<dbReference type="GO" id="GO:0000103">
    <property type="term" value="P:sulfate assimilation"/>
    <property type="evidence" value="ECO:0007669"/>
    <property type="project" value="InterPro"/>
</dbReference>
<evidence type="ECO:0000256" key="7">
    <source>
        <dbReference type="ARBA" id="ARBA00022679"/>
    </source>
</evidence>
<gene>
    <name evidence="16" type="ordered locus">RPC_0064</name>
</gene>
<evidence type="ECO:0000313" key="16">
    <source>
        <dbReference type="EMBL" id="ABD85643.1"/>
    </source>
</evidence>
<dbReference type="InterPro" id="IPR054696">
    <property type="entry name" value="GTP-eEF1A_C"/>
</dbReference>
<dbReference type="AlphaFoldDB" id="Q21D93"/>
<comment type="function">
    <text evidence="2">APS kinase catalyzes the synthesis of activated sulfate.</text>
</comment>
<dbReference type="SUPFAM" id="SSF50465">
    <property type="entry name" value="EF-Tu/eEF-1alpha/eIF2-gamma C-terminal domain"/>
    <property type="match status" value="1"/>
</dbReference>
<keyword evidence="8 16" id="KW-0548">Nucleotidyltransferase</keyword>
<proteinExistence type="predicted"/>
<dbReference type="CDD" id="cd04095">
    <property type="entry name" value="CysN_NoDQ_III"/>
    <property type="match status" value="1"/>
</dbReference>
<feature type="domain" description="Tr-type G" evidence="15">
    <location>
        <begin position="22"/>
        <end position="236"/>
    </location>
</feature>
<evidence type="ECO:0000256" key="8">
    <source>
        <dbReference type="ARBA" id="ARBA00022695"/>
    </source>
</evidence>
<dbReference type="Pfam" id="PF00009">
    <property type="entry name" value="GTP_EFTU"/>
    <property type="match status" value="1"/>
</dbReference>
<evidence type="ECO:0000256" key="4">
    <source>
        <dbReference type="ARBA" id="ARBA00012121"/>
    </source>
</evidence>
<dbReference type="CDD" id="cd02027">
    <property type="entry name" value="APSK"/>
    <property type="match status" value="1"/>
</dbReference>
<dbReference type="RefSeq" id="WP_011470551.1">
    <property type="nucleotide sequence ID" value="NC_007925.1"/>
</dbReference>
<dbReference type="EMBL" id="CP000301">
    <property type="protein sequence ID" value="ABD85643.1"/>
    <property type="molecule type" value="Genomic_DNA"/>
</dbReference>
<dbReference type="EC" id="2.7.1.25" evidence="4"/>
<evidence type="ECO:0000256" key="2">
    <source>
        <dbReference type="ARBA" id="ARBA00002357"/>
    </source>
</evidence>
<sequence length="617" mass="66399">MLCLDHAHDTELAAPLKHPVDRPTLRFITCGSVDDGKSTLVGRLLYDSKLLLDDQLSALHAESKSAGTAGQDLDFALLVDGLQAEREQGITIDVAYRFFATPQRRFVVADTPGHVQYTRNMATGASTADLAVVLIDARKGVIDQTRRHSHIVGLFGIRHVVLAINKMDLVGFDAARFIAITHAYRALAAELGITNVCYVPVVAPDGDNIFTPSARMPWYSGPTIMEHLEAVEVGGEIRERPFRMPVQWVNRPNAEFRGFSGRIASGRVARGDAIMVQPSDRSSHIARIVTPAGERDVAVAGQSVTLLLADEIDISRGDVVSSGAAAMVCDQLAARLVWFDDAALVPGRRYLLKSARSCVGAVISALKHRVAIDSMAQQAATTLNANEIGAVELCLERPLVCETYRDDRELGSFILIDPLSHKTAAAGIIDGASRRAANNNWPAQDAGTAVRAQSKPRPCVLWLTGRSGGTTSILAHLLDKRLNEFGRHCILLDGDALRHGLNRDLGVGDAARIEGSRRLAEIAKLFVDAGLIALVKPIAPPPSGTALARALFSAGEFIEIDVAAPVQETARRDPKPLARRTRAAELPKRADLVIDAATLAEAGCDRIIASLRERGCV</sequence>
<keyword evidence="7 16" id="KW-0808">Transferase</keyword>
<reference evidence="16" key="1">
    <citation type="submission" date="2006-03" db="EMBL/GenBank/DDBJ databases">
        <title>Complete sequence of Rhodopseudomonas palustris BisB18.</title>
        <authorList>
            <consortium name="US DOE Joint Genome Institute"/>
            <person name="Copeland A."/>
            <person name="Lucas S."/>
            <person name="Lapidus A."/>
            <person name="Barry K."/>
            <person name="Detter J.C."/>
            <person name="Glavina del Rio T."/>
            <person name="Hammon N."/>
            <person name="Israni S."/>
            <person name="Dalin E."/>
            <person name="Tice H."/>
            <person name="Pitluck S."/>
            <person name="Chain P."/>
            <person name="Malfatti S."/>
            <person name="Shin M."/>
            <person name="Vergez L."/>
            <person name="Schmutz J."/>
            <person name="Larimer F."/>
            <person name="Land M."/>
            <person name="Hauser L."/>
            <person name="Pelletier D.A."/>
            <person name="Kyrpides N."/>
            <person name="Anderson I."/>
            <person name="Oda Y."/>
            <person name="Harwood C.S."/>
            <person name="Richardson P."/>
        </authorList>
    </citation>
    <scope>NUCLEOTIDE SEQUENCE [LARGE SCALE GENOMIC DNA]</scope>
    <source>
        <strain evidence="16">BisB18</strain>
    </source>
</reference>
<keyword evidence="10" id="KW-0067">ATP-binding</keyword>
<evidence type="ECO:0000256" key="11">
    <source>
        <dbReference type="ARBA" id="ARBA00023134"/>
    </source>
</evidence>
<dbReference type="KEGG" id="rpc:RPC_0064"/>
<protein>
    <recommendedName>
        <fullName evidence="6">Bifunctional enzyme NodQ</fullName>
        <ecNumber evidence="4">2.7.1.25</ecNumber>
        <ecNumber evidence="5">2.7.7.4</ecNumber>
    </recommendedName>
    <alternativeName>
        <fullName evidence="13">Nodulation protein Q</fullName>
    </alternativeName>
</protein>
<dbReference type="PROSITE" id="PS00301">
    <property type="entry name" value="G_TR_1"/>
    <property type="match status" value="1"/>
</dbReference>
<dbReference type="InterPro" id="IPR044139">
    <property type="entry name" value="CysN_NoDQ_III"/>
</dbReference>
<comment type="function">
    <text evidence="12">Proposed to provide activated sulfate for transfer to Nod factor. ATP sulfurylase may be the GTPase, regulating ATP sulfurylase activity.</text>
</comment>
<comment type="catalytic activity">
    <reaction evidence="14">
        <text>sulfate + ATP + H(+) = adenosine 5'-phosphosulfate + diphosphate</text>
        <dbReference type="Rhea" id="RHEA:18133"/>
        <dbReference type="ChEBI" id="CHEBI:15378"/>
        <dbReference type="ChEBI" id="CHEBI:16189"/>
        <dbReference type="ChEBI" id="CHEBI:30616"/>
        <dbReference type="ChEBI" id="CHEBI:33019"/>
        <dbReference type="ChEBI" id="CHEBI:58243"/>
        <dbReference type="EC" id="2.7.7.4"/>
    </reaction>
</comment>
<comment type="catalytic activity">
    <reaction evidence="1">
        <text>adenosine 5'-phosphosulfate + ATP = 3'-phosphoadenylyl sulfate + ADP + H(+)</text>
        <dbReference type="Rhea" id="RHEA:24152"/>
        <dbReference type="ChEBI" id="CHEBI:15378"/>
        <dbReference type="ChEBI" id="CHEBI:30616"/>
        <dbReference type="ChEBI" id="CHEBI:58243"/>
        <dbReference type="ChEBI" id="CHEBI:58339"/>
        <dbReference type="ChEBI" id="CHEBI:456216"/>
        <dbReference type="EC" id="2.7.1.25"/>
    </reaction>
</comment>